<gene>
    <name evidence="3" type="ORF">BC938DRAFT_479757</name>
</gene>
<dbReference type="EMBL" id="RBNJ01000418">
    <property type="protein sequence ID" value="RUS34545.1"/>
    <property type="molecule type" value="Genomic_DNA"/>
</dbReference>
<keyword evidence="4" id="KW-1185">Reference proteome</keyword>
<reference evidence="3 4" key="1">
    <citation type="journal article" date="2018" name="New Phytol.">
        <title>Phylogenomics of Endogonaceae and evolution of mycorrhizas within Mucoromycota.</title>
        <authorList>
            <person name="Chang Y."/>
            <person name="Desiro A."/>
            <person name="Na H."/>
            <person name="Sandor L."/>
            <person name="Lipzen A."/>
            <person name="Clum A."/>
            <person name="Barry K."/>
            <person name="Grigoriev I.V."/>
            <person name="Martin F.M."/>
            <person name="Stajich J.E."/>
            <person name="Smith M.E."/>
            <person name="Bonito G."/>
            <person name="Spatafora J.W."/>
        </authorList>
    </citation>
    <scope>NUCLEOTIDE SEQUENCE [LARGE SCALE GENOMIC DNA]</scope>
    <source>
        <strain evidence="3 4">AD002</strain>
    </source>
</reference>
<evidence type="ECO:0000259" key="2">
    <source>
        <dbReference type="Pfam" id="PF01738"/>
    </source>
</evidence>
<dbReference type="Gene3D" id="3.40.50.1820">
    <property type="entry name" value="alpha/beta hydrolase"/>
    <property type="match status" value="1"/>
</dbReference>
<organism evidence="3 4">
    <name type="scientific">Jimgerdemannia flammicorona</name>
    <dbReference type="NCBI Taxonomy" id="994334"/>
    <lineage>
        <taxon>Eukaryota</taxon>
        <taxon>Fungi</taxon>
        <taxon>Fungi incertae sedis</taxon>
        <taxon>Mucoromycota</taxon>
        <taxon>Mucoromycotina</taxon>
        <taxon>Endogonomycetes</taxon>
        <taxon>Endogonales</taxon>
        <taxon>Endogonaceae</taxon>
        <taxon>Jimgerdemannia</taxon>
    </lineage>
</organism>
<accession>A0A433QXT8</accession>
<name>A0A433QXT8_9FUNG</name>
<protein>
    <submittedName>
        <fullName evidence="3">Phospholipase/carboxylesterase</fullName>
    </submittedName>
</protein>
<dbReference type="PANTHER" id="PTHR43037">
    <property type="entry name" value="UNNAMED PRODUCT-RELATED"/>
    <property type="match status" value="1"/>
</dbReference>
<proteinExistence type="predicted"/>
<sequence length="220" mass="24765">MSRPIFSEGTLSAQVVRTQQYLLYLPKDYNATEKKVWPLVLSLHGVGERGTDLNNVKKNGLPKLIAAGKEYPFIGVFPQLYSATFANGWEADILGNLLDMIEKEYNVDRKRVYVTGLSMGGFGTWDLAITYPDRFAAAIPICGGGNTEHIDRIKNLPVWCFHGALDNTVPVQRSIDMVEALKKVGGNVKLTVYPNVKHDSWSQTYKNEEVINWMLQQKQE</sequence>
<evidence type="ECO:0000313" key="4">
    <source>
        <dbReference type="Proteomes" id="UP000274822"/>
    </source>
</evidence>
<evidence type="ECO:0000313" key="3">
    <source>
        <dbReference type="EMBL" id="RUS34545.1"/>
    </source>
</evidence>
<dbReference type="Proteomes" id="UP000274822">
    <property type="component" value="Unassembled WGS sequence"/>
</dbReference>
<dbReference type="AlphaFoldDB" id="A0A433QXT8"/>
<dbReference type="InterPro" id="IPR029058">
    <property type="entry name" value="AB_hydrolase_fold"/>
</dbReference>
<dbReference type="InterPro" id="IPR050955">
    <property type="entry name" value="Plant_Biomass_Hydrol_Est"/>
</dbReference>
<dbReference type="SUPFAM" id="SSF53474">
    <property type="entry name" value="alpha/beta-Hydrolases"/>
    <property type="match status" value="1"/>
</dbReference>
<keyword evidence="1" id="KW-0732">Signal</keyword>
<comment type="caution">
    <text evidence="3">The sequence shown here is derived from an EMBL/GenBank/DDBJ whole genome shotgun (WGS) entry which is preliminary data.</text>
</comment>
<dbReference type="PANTHER" id="PTHR43037:SF1">
    <property type="entry name" value="BLL1128 PROTEIN"/>
    <property type="match status" value="1"/>
</dbReference>
<dbReference type="Pfam" id="PF01738">
    <property type="entry name" value="DLH"/>
    <property type="match status" value="1"/>
</dbReference>
<dbReference type="GO" id="GO:0016787">
    <property type="term" value="F:hydrolase activity"/>
    <property type="evidence" value="ECO:0007669"/>
    <property type="project" value="InterPro"/>
</dbReference>
<feature type="domain" description="Dienelactone hydrolase" evidence="2">
    <location>
        <begin position="94"/>
        <end position="198"/>
    </location>
</feature>
<evidence type="ECO:0000256" key="1">
    <source>
        <dbReference type="ARBA" id="ARBA00022729"/>
    </source>
</evidence>
<dbReference type="InterPro" id="IPR002925">
    <property type="entry name" value="Dienelactn_hydro"/>
</dbReference>